<dbReference type="OMA" id="WIPDLEK"/>
<dbReference type="EnsemblPlants" id="QL02p025687:mrna">
    <property type="protein sequence ID" value="QL02p025687:mrna"/>
    <property type="gene ID" value="QL02p025687"/>
</dbReference>
<accession>A0A7N2KUV1</accession>
<dbReference type="Pfam" id="PF06232">
    <property type="entry name" value="ATS3"/>
    <property type="match status" value="1"/>
</dbReference>
<evidence type="ECO:0000256" key="2">
    <source>
        <dbReference type="SAM" id="SignalP"/>
    </source>
</evidence>
<organism evidence="4 5">
    <name type="scientific">Quercus lobata</name>
    <name type="common">Valley oak</name>
    <dbReference type="NCBI Taxonomy" id="97700"/>
    <lineage>
        <taxon>Eukaryota</taxon>
        <taxon>Viridiplantae</taxon>
        <taxon>Streptophyta</taxon>
        <taxon>Embryophyta</taxon>
        <taxon>Tracheophyta</taxon>
        <taxon>Spermatophyta</taxon>
        <taxon>Magnoliopsida</taxon>
        <taxon>eudicotyledons</taxon>
        <taxon>Gunneridae</taxon>
        <taxon>Pentapetalae</taxon>
        <taxon>rosids</taxon>
        <taxon>fabids</taxon>
        <taxon>Fagales</taxon>
        <taxon>Fagaceae</taxon>
        <taxon>Quercus</taxon>
    </lineage>
</organism>
<dbReference type="Gene3D" id="2.40.180.10">
    <property type="entry name" value="Catalase core domain"/>
    <property type="match status" value="1"/>
</dbReference>
<dbReference type="AlphaFoldDB" id="A0A7N2KUV1"/>
<evidence type="ECO:0000256" key="1">
    <source>
        <dbReference type="PROSITE-ProRule" id="PRU00152"/>
    </source>
</evidence>
<evidence type="ECO:0000313" key="4">
    <source>
        <dbReference type="EnsemblPlants" id="QL02p025687:mrna"/>
    </source>
</evidence>
<dbReference type="KEGG" id="qlo:115978285"/>
<dbReference type="Gramene" id="QL02p025687:mrna">
    <property type="protein sequence ID" value="QL02p025687:mrna"/>
    <property type="gene ID" value="QL02p025687"/>
</dbReference>
<proteinExistence type="predicted"/>
<evidence type="ECO:0000259" key="3">
    <source>
        <dbReference type="PROSITE" id="PS50095"/>
    </source>
</evidence>
<feature type="domain" description="PLAT" evidence="3">
    <location>
        <begin position="27"/>
        <end position="153"/>
    </location>
</feature>
<dbReference type="PANTHER" id="PTHR31718:SF47">
    <property type="entry name" value="OS06G0206401 PROTEIN"/>
    <property type="match status" value="1"/>
</dbReference>
<comment type="caution">
    <text evidence="1">Lacks conserved residue(s) required for the propagation of feature annotation.</text>
</comment>
<dbReference type="InterPro" id="IPR001024">
    <property type="entry name" value="PLAT/LH2_dom"/>
</dbReference>
<dbReference type="InterPro" id="IPR036392">
    <property type="entry name" value="PLAT/LH2_dom_sf"/>
</dbReference>
<sequence length="189" mass="20172">MANGGCSILLIALFLFATTGDSTKEECVYTLFVKTGSVIKGGTDSKISLTLGDPSGRSVSVPNLESWGLMGPKHNYFERGNVDIFSGRGPCIGASACRLNLTSDGSGSHSGWFCDYVEVTSSGPHKACSQSIFYVDRWLASDAPPYKLSVVLDGCDTWNNAAENDSNQRRNSGRFAVGNPKTFAYSASE</sequence>
<dbReference type="InterPro" id="IPR010417">
    <property type="entry name" value="Embryo-specific_ATS3"/>
</dbReference>
<dbReference type="RefSeq" id="XP_030956169.1">
    <property type="nucleotide sequence ID" value="XM_031100309.1"/>
</dbReference>
<gene>
    <name evidence="4" type="primary">LOC115978285</name>
</gene>
<dbReference type="PANTHER" id="PTHR31718">
    <property type="entry name" value="PLAT DOMAIN-CONTAINING PROTEIN"/>
    <property type="match status" value="1"/>
</dbReference>
<reference evidence="5" key="1">
    <citation type="journal article" date="2016" name="G3 (Bethesda)">
        <title>First Draft Assembly and Annotation of the Genome of a California Endemic Oak Quercus lobata Nee (Fagaceae).</title>
        <authorList>
            <person name="Sork V.L."/>
            <person name="Fitz-Gibbon S.T."/>
            <person name="Puiu D."/>
            <person name="Crepeau M."/>
            <person name="Gugger P.F."/>
            <person name="Sherman R."/>
            <person name="Stevens K."/>
            <person name="Langley C.H."/>
            <person name="Pellegrini M."/>
            <person name="Salzberg S.L."/>
        </authorList>
    </citation>
    <scope>NUCLEOTIDE SEQUENCE [LARGE SCALE GENOMIC DNA]</scope>
    <source>
        <strain evidence="5">cv. SW786</strain>
    </source>
</reference>
<dbReference type="PROSITE" id="PS50095">
    <property type="entry name" value="PLAT"/>
    <property type="match status" value="1"/>
</dbReference>
<dbReference type="OrthoDB" id="5322100at2759"/>
<dbReference type="InParanoid" id="A0A7N2KUV1"/>
<dbReference type="Proteomes" id="UP000594261">
    <property type="component" value="Chromosome 2"/>
</dbReference>
<keyword evidence="5" id="KW-1185">Reference proteome</keyword>
<feature type="signal peptide" evidence="2">
    <location>
        <begin position="1"/>
        <end position="22"/>
    </location>
</feature>
<evidence type="ECO:0000313" key="5">
    <source>
        <dbReference type="Proteomes" id="UP000594261"/>
    </source>
</evidence>
<name>A0A7N2KUV1_QUELO</name>
<feature type="chain" id="PRO_5029798318" description="PLAT domain-containing protein" evidence="2">
    <location>
        <begin position="23"/>
        <end position="189"/>
    </location>
</feature>
<reference evidence="4" key="2">
    <citation type="submission" date="2021-01" db="UniProtKB">
        <authorList>
            <consortium name="EnsemblPlants"/>
        </authorList>
    </citation>
    <scope>IDENTIFICATION</scope>
</reference>
<protein>
    <recommendedName>
        <fullName evidence="3">PLAT domain-containing protein</fullName>
    </recommendedName>
</protein>
<dbReference type="GeneID" id="115978285"/>
<keyword evidence="2" id="KW-0732">Signal</keyword>
<dbReference type="SUPFAM" id="SSF49723">
    <property type="entry name" value="Lipase/lipooxygenase domain (PLAT/LH2 domain)"/>
    <property type="match status" value="1"/>
</dbReference>